<dbReference type="AlphaFoldDB" id="A0A3P3Q3H3"/>
<dbReference type="EMBL" id="RRCM01000001">
    <property type="protein sequence ID" value="RRJ15791.1"/>
    <property type="molecule type" value="Genomic_DNA"/>
</dbReference>
<name>A0A3P3Q3H3_9FIRM</name>
<sequence>MDIKDIRSSLQMKNFYFSKFSFVRDKVIKNGELNADIKKGIIPIGNHEYNVILTTKIEKDDMNIELVAEAQFLYESEDHSREESIINTNTVAIMFPFIRSQVTLLTSQPGMAPIILPPINTQKLK</sequence>
<dbReference type="InterPro" id="IPR035958">
    <property type="entry name" value="SecB-like_sf"/>
</dbReference>
<gene>
    <name evidence="2" type="ORF">EHW90_01715</name>
</gene>
<comment type="similarity">
    <text evidence="1">Belongs to the SecB family.</text>
</comment>
<proteinExistence type="inferred from homology"/>
<keyword evidence="3" id="KW-1185">Reference proteome</keyword>
<evidence type="ECO:0000313" key="2">
    <source>
        <dbReference type="EMBL" id="RRJ15791.1"/>
    </source>
</evidence>
<dbReference type="GO" id="GO:0015031">
    <property type="term" value="P:protein transport"/>
    <property type="evidence" value="ECO:0007669"/>
    <property type="project" value="InterPro"/>
</dbReference>
<organism evidence="2 3">
    <name type="scientific">Lachnoanaerobaculum orale</name>
    <dbReference type="NCBI Taxonomy" id="979627"/>
    <lineage>
        <taxon>Bacteria</taxon>
        <taxon>Bacillati</taxon>
        <taxon>Bacillota</taxon>
        <taxon>Clostridia</taxon>
        <taxon>Lachnospirales</taxon>
        <taxon>Lachnospiraceae</taxon>
        <taxon>Lachnoanaerobaculum</taxon>
    </lineage>
</organism>
<dbReference type="InterPro" id="IPR003708">
    <property type="entry name" value="SecB"/>
</dbReference>
<dbReference type="GO" id="GO:0051262">
    <property type="term" value="P:protein tetramerization"/>
    <property type="evidence" value="ECO:0007669"/>
    <property type="project" value="InterPro"/>
</dbReference>
<dbReference type="GO" id="GO:0051082">
    <property type="term" value="F:unfolded protein binding"/>
    <property type="evidence" value="ECO:0007669"/>
    <property type="project" value="InterPro"/>
</dbReference>
<reference evidence="2 3" key="1">
    <citation type="submission" date="2018-11" db="EMBL/GenBank/DDBJ databases">
        <title>Genome sequencing of Lachnoanaerobaculum orale DSM 24553T.</title>
        <authorList>
            <person name="Kook J.-K."/>
            <person name="Park S.-N."/>
            <person name="Lim Y.K."/>
        </authorList>
    </citation>
    <scope>NUCLEOTIDE SEQUENCE [LARGE SCALE GENOMIC DNA]</scope>
    <source>
        <strain evidence="2 3">DSM 24553</strain>
    </source>
</reference>
<dbReference type="Pfam" id="PF02556">
    <property type="entry name" value="SecB"/>
    <property type="match status" value="1"/>
</dbReference>
<dbReference type="Gene3D" id="3.10.420.10">
    <property type="entry name" value="SecB-like"/>
    <property type="match status" value="1"/>
</dbReference>
<protein>
    <submittedName>
        <fullName evidence="2">Preprotein translocase subunit SecB</fullName>
    </submittedName>
</protein>
<dbReference type="SUPFAM" id="SSF54611">
    <property type="entry name" value="SecB-like"/>
    <property type="match status" value="1"/>
</dbReference>
<evidence type="ECO:0000313" key="3">
    <source>
        <dbReference type="Proteomes" id="UP000276982"/>
    </source>
</evidence>
<evidence type="ECO:0000256" key="1">
    <source>
        <dbReference type="ARBA" id="ARBA00009990"/>
    </source>
</evidence>
<dbReference type="Proteomes" id="UP000276982">
    <property type="component" value="Unassembled WGS sequence"/>
</dbReference>
<accession>A0A3P3Q3H3</accession>
<comment type="caution">
    <text evidence="2">The sequence shown here is derived from an EMBL/GenBank/DDBJ whole genome shotgun (WGS) entry which is preliminary data.</text>
</comment>